<keyword evidence="2" id="KW-1185">Reference proteome</keyword>
<dbReference type="EMBL" id="FNDX01000045">
    <property type="protein sequence ID" value="SDK55174.1"/>
    <property type="molecule type" value="Genomic_DNA"/>
</dbReference>
<sequence length="52" mass="6070">MLNKVKAIRYGSPYRYGFCSGIRYNESLFADYRYFNVENKAEGSDSSIIYIV</sequence>
<reference evidence="2" key="1">
    <citation type="submission" date="2016-10" db="EMBL/GenBank/DDBJ databases">
        <authorList>
            <person name="Varghese N."/>
            <person name="Submissions S."/>
        </authorList>
    </citation>
    <scope>NUCLEOTIDE SEQUENCE [LARGE SCALE GENOMIC DNA]</scope>
    <source>
        <strain evidence="2">CGMCC 1.11012</strain>
    </source>
</reference>
<proteinExistence type="predicted"/>
<evidence type="ECO:0000313" key="1">
    <source>
        <dbReference type="EMBL" id="SDK55174.1"/>
    </source>
</evidence>
<evidence type="ECO:0000313" key="2">
    <source>
        <dbReference type="Proteomes" id="UP000199050"/>
    </source>
</evidence>
<dbReference type="AlphaFoldDB" id="A0A1G9CUS0"/>
<name>A0A1G9CUS0_9BACL</name>
<gene>
    <name evidence="1" type="ORF">SAMN05216192_14523</name>
</gene>
<accession>A0A1G9CUS0</accession>
<dbReference type="Proteomes" id="UP000199050">
    <property type="component" value="Unassembled WGS sequence"/>
</dbReference>
<organism evidence="1 2">
    <name type="scientific">Paenibacillus typhae</name>
    <dbReference type="NCBI Taxonomy" id="1174501"/>
    <lineage>
        <taxon>Bacteria</taxon>
        <taxon>Bacillati</taxon>
        <taxon>Bacillota</taxon>
        <taxon>Bacilli</taxon>
        <taxon>Bacillales</taxon>
        <taxon>Paenibacillaceae</taxon>
        <taxon>Paenibacillus</taxon>
    </lineage>
</organism>
<dbReference type="STRING" id="1174501.SAMN05216192_14523"/>
<protein>
    <submittedName>
        <fullName evidence="1">Uncharacterized protein</fullName>
    </submittedName>
</protein>